<feature type="site" description="Increases basicity of active site His" evidence="1">
    <location>
        <position position="131"/>
    </location>
</feature>
<feature type="binding site" evidence="2">
    <location>
        <begin position="33"/>
        <end position="34"/>
    </location>
    <ligand>
        <name>substrate</name>
    </ligand>
</feature>
<evidence type="ECO:0000256" key="2">
    <source>
        <dbReference type="PIRSR" id="PIRSR620019-2"/>
    </source>
</evidence>
<feature type="binding site" evidence="2">
    <location>
        <position position="65"/>
    </location>
    <ligand>
        <name>substrate</name>
    </ligand>
</feature>
<dbReference type="NCBIfam" id="TIGR03570">
    <property type="entry name" value="NeuD_NnaD"/>
    <property type="match status" value="1"/>
</dbReference>
<dbReference type="RefSeq" id="WP_272107170.1">
    <property type="nucleotide sequence ID" value="NZ_BAABXJ010000001.1"/>
</dbReference>
<evidence type="ECO:0000313" key="4">
    <source>
        <dbReference type="EMBL" id="MDB8739123.1"/>
    </source>
</evidence>
<evidence type="ECO:0000313" key="5">
    <source>
        <dbReference type="Proteomes" id="UP001211731"/>
    </source>
</evidence>
<dbReference type="Gene3D" id="2.160.10.10">
    <property type="entry name" value="Hexapeptide repeat proteins"/>
    <property type="match status" value="1"/>
</dbReference>
<name>A0AB35J5Q8_MEDGN</name>
<dbReference type="AlphaFoldDB" id="A0AB35J5Q8"/>
<dbReference type="CDD" id="cd03360">
    <property type="entry name" value="LbH_AT_putative"/>
    <property type="match status" value="1"/>
</dbReference>
<proteinExistence type="predicted"/>
<feature type="binding site" evidence="2">
    <location>
        <position position="139"/>
    </location>
    <ligand>
        <name>acetyl-CoA</name>
        <dbReference type="ChEBI" id="CHEBI:57288"/>
    </ligand>
</feature>
<dbReference type="Pfam" id="PF17836">
    <property type="entry name" value="PglD_N"/>
    <property type="match status" value="1"/>
</dbReference>
<evidence type="ECO:0000259" key="3">
    <source>
        <dbReference type="Pfam" id="PF17836"/>
    </source>
</evidence>
<dbReference type="SUPFAM" id="SSF51161">
    <property type="entry name" value="Trimeric LpxA-like enzymes"/>
    <property type="match status" value="1"/>
</dbReference>
<evidence type="ECO:0000256" key="1">
    <source>
        <dbReference type="PIRSR" id="PIRSR620019-1"/>
    </source>
</evidence>
<feature type="domain" description="PglD N-terminal" evidence="3">
    <location>
        <begin position="4"/>
        <end position="76"/>
    </location>
</feature>
<dbReference type="InterPro" id="IPR011004">
    <property type="entry name" value="Trimer_LpxA-like_sf"/>
</dbReference>
<reference evidence="4" key="1">
    <citation type="submission" date="2023-01" db="EMBL/GenBank/DDBJ databases">
        <title>Human gut microbiome strain richness.</title>
        <authorList>
            <person name="Chen-Liaw A."/>
        </authorList>
    </citation>
    <scope>NUCLEOTIDE SEQUENCE</scope>
    <source>
        <strain evidence="4">1001217st1_A9_1001217B_191108</strain>
    </source>
</reference>
<dbReference type="PANTHER" id="PTHR43300">
    <property type="entry name" value="ACETYLTRANSFERASE"/>
    <property type="match status" value="1"/>
</dbReference>
<dbReference type="Proteomes" id="UP001211731">
    <property type="component" value="Unassembled WGS sequence"/>
</dbReference>
<comment type="caution">
    <text evidence="4">The sequence shown here is derived from an EMBL/GenBank/DDBJ whole genome shotgun (WGS) entry which is preliminary data.</text>
</comment>
<dbReference type="InterPro" id="IPR001451">
    <property type="entry name" value="Hexapep"/>
</dbReference>
<dbReference type="Pfam" id="PF00132">
    <property type="entry name" value="Hexapep"/>
    <property type="match status" value="1"/>
</dbReference>
<dbReference type="Gene3D" id="3.40.50.20">
    <property type="match status" value="1"/>
</dbReference>
<dbReference type="InterPro" id="IPR020019">
    <property type="entry name" value="AcTrfase_PglD-like"/>
</dbReference>
<accession>A0AB35J5Q8</accession>
<protein>
    <submittedName>
        <fullName evidence="4">Acetyltransferase</fullName>
    </submittedName>
</protein>
<feature type="binding site" evidence="2">
    <location>
        <begin position="11"/>
        <end position="13"/>
    </location>
    <ligand>
        <name>substrate</name>
    </ligand>
</feature>
<dbReference type="InterPro" id="IPR041561">
    <property type="entry name" value="PglD_N"/>
</dbReference>
<feature type="active site" description="Proton acceptor" evidence="1">
    <location>
        <position position="130"/>
    </location>
</feature>
<dbReference type="InterPro" id="IPR050179">
    <property type="entry name" value="Trans_hexapeptide_repeat"/>
</dbReference>
<sequence length="206" mass="21627">MSKKLVIIGASGHGKVVADIAKKTGYHEIVFLDDNENIHECGGYPVVGRSHEVETINADVIVGIGNASIRKRIQKSIPERKMATLIHPSAVVAEDAIIGEGTVIMAGVVVNPSVRIGKGCIINTCASIDHDCNVGDYIHVSVGSHLCGTVSVDDETWIGAGAIVSNNISICSKSMIGAGGVVICDIKESGTYVGVPTRRINIRKSI</sequence>
<organism evidence="4 5">
    <name type="scientific">Mediterraneibacter gnavus</name>
    <name type="common">Ruminococcus gnavus</name>
    <dbReference type="NCBI Taxonomy" id="33038"/>
    <lineage>
        <taxon>Bacteria</taxon>
        <taxon>Bacillati</taxon>
        <taxon>Bacillota</taxon>
        <taxon>Clostridia</taxon>
        <taxon>Lachnospirales</taxon>
        <taxon>Lachnospiraceae</taxon>
        <taxon>Mediterraneibacter</taxon>
    </lineage>
</organism>
<gene>
    <name evidence="4" type="ORF">PNU63_10160</name>
</gene>
<dbReference type="EMBL" id="JAQMLR010000009">
    <property type="protein sequence ID" value="MDB8739123.1"/>
    <property type="molecule type" value="Genomic_DNA"/>
</dbReference>
<dbReference type="PANTHER" id="PTHR43300:SF7">
    <property type="entry name" value="UDP-N-ACETYLBACILLOSAMINE N-ACETYLTRANSFERASE"/>
    <property type="match status" value="1"/>
</dbReference>